<sequence length="175" mass="19250">MGSQGDYRKAFWQKIGDGTSWDQLHQFYLQLRKDFPQGGTSYGPPRGRGGNRRHNASYGFSLGRSCTQDAGSSPSFRDLGRTYYGPPRGRGGNRGLANASYSFSLERDGTHDAGPSPDFRGHGPRGRGDNYGRDNAFYGFSFEQDGTQDAGPSPVFRGYGPRGRGGNRGRRFSPY</sequence>
<reference evidence="2" key="1">
    <citation type="submission" date="2022-11" db="UniProtKB">
        <authorList>
            <consortium name="WormBaseParasite"/>
        </authorList>
    </citation>
    <scope>IDENTIFICATION</scope>
</reference>
<dbReference type="WBParaSite" id="ES5_v2.g21325.t1">
    <property type="protein sequence ID" value="ES5_v2.g21325.t1"/>
    <property type="gene ID" value="ES5_v2.g21325"/>
</dbReference>
<evidence type="ECO:0000313" key="1">
    <source>
        <dbReference type="Proteomes" id="UP000887579"/>
    </source>
</evidence>
<dbReference type="Proteomes" id="UP000887579">
    <property type="component" value="Unplaced"/>
</dbReference>
<evidence type="ECO:0000313" key="2">
    <source>
        <dbReference type="WBParaSite" id="ES5_v2.g21325.t1"/>
    </source>
</evidence>
<name>A0AC34FVB3_9BILA</name>
<organism evidence="1 2">
    <name type="scientific">Panagrolaimus sp. ES5</name>
    <dbReference type="NCBI Taxonomy" id="591445"/>
    <lineage>
        <taxon>Eukaryota</taxon>
        <taxon>Metazoa</taxon>
        <taxon>Ecdysozoa</taxon>
        <taxon>Nematoda</taxon>
        <taxon>Chromadorea</taxon>
        <taxon>Rhabditida</taxon>
        <taxon>Tylenchina</taxon>
        <taxon>Panagrolaimomorpha</taxon>
        <taxon>Panagrolaimoidea</taxon>
        <taxon>Panagrolaimidae</taxon>
        <taxon>Panagrolaimus</taxon>
    </lineage>
</organism>
<proteinExistence type="predicted"/>
<accession>A0AC34FVB3</accession>
<protein>
    <submittedName>
        <fullName evidence="2">Uncharacterized protein</fullName>
    </submittedName>
</protein>